<dbReference type="FunFam" id="2.130.10.10:FF:000450">
    <property type="entry name" value="Peptidylprolyl isomerase domain and WD-repeat protein 1"/>
    <property type="match status" value="1"/>
</dbReference>
<proteinExistence type="inferred from homology"/>
<keyword evidence="11" id="KW-1185">Reference proteome</keyword>
<dbReference type="PANTHER" id="PTHR45625">
    <property type="entry name" value="PEPTIDYL-PROLYL CIS-TRANS ISOMERASE-RELATED"/>
    <property type="match status" value="1"/>
</dbReference>
<keyword evidence="7 10" id="KW-0413">Isomerase</keyword>
<dbReference type="InterPro" id="IPR036322">
    <property type="entry name" value="WD40_repeat_dom_sf"/>
</dbReference>
<comment type="caution">
    <text evidence="10">The sequence shown here is derived from an EMBL/GenBank/DDBJ whole genome shotgun (WGS) entry which is preliminary data.</text>
</comment>
<dbReference type="GO" id="GO:0006457">
    <property type="term" value="P:protein folding"/>
    <property type="evidence" value="ECO:0007669"/>
    <property type="project" value="InterPro"/>
</dbReference>
<dbReference type="SUPFAM" id="SSF50891">
    <property type="entry name" value="Cyclophilin-like"/>
    <property type="match status" value="1"/>
</dbReference>
<dbReference type="RefSeq" id="XP_021873521.1">
    <property type="nucleotide sequence ID" value="XM_022013748.1"/>
</dbReference>
<evidence type="ECO:0000256" key="6">
    <source>
        <dbReference type="ARBA" id="ARBA00023110"/>
    </source>
</evidence>
<reference evidence="10 11" key="1">
    <citation type="submission" date="2017-03" db="EMBL/GenBank/DDBJ databases">
        <title>Widespread Adenine N6-methylation of Active Genes in Fungi.</title>
        <authorList>
            <consortium name="DOE Joint Genome Institute"/>
            <person name="Mondo S.J."/>
            <person name="Dannebaum R.O."/>
            <person name="Kuo R.C."/>
            <person name="Louie K.B."/>
            <person name="Bewick A.J."/>
            <person name="Labutti K."/>
            <person name="Haridas S."/>
            <person name="Kuo A."/>
            <person name="Salamov A."/>
            <person name="Ahrendt S.R."/>
            <person name="Lau R."/>
            <person name="Bowen B.P."/>
            <person name="Lipzen A."/>
            <person name="Sullivan W."/>
            <person name="Andreopoulos W.B."/>
            <person name="Clum A."/>
            <person name="Lindquist E."/>
            <person name="Daum C."/>
            <person name="Northen T.R."/>
            <person name="Ramamoorthy G."/>
            <person name="Schmitz R.J."/>
            <person name="Gryganskyi A."/>
            <person name="Culley D."/>
            <person name="Magnuson J."/>
            <person name="James T.Y."/>
            <person name="O'Malley M.A."/>
            <person name="Stajich J.E."/>
            <person name="Spatafora J.W."/>
            <person name="Visel A."/>
            <person name="Grigoriev I.V."/>
        </authorList>
    </citation>
    <scope>NUCLEOTIDE SEQUENCE [LARGE SCALE GENOMIC DNA]</scope>
    <source>
        <strain evidence="10 11">NRRL Y-17943</strain>
    </source>
</reference>
<dbReference type="PRINTS" id="PR00153">
    <property type="entry name" value="CSAPPISMRASE"/>
</dbReference>
<evidence type="ECO:0000256" key="2">
    <source>
        <dbReference type="ARBA" id="ARBA00007365"/>
    </source>
</evidence>
<dbReference type="FunFam" id="2.40.100.10:FF:000003">
    <property type="entry name" value="Peptidylprolyl isomerase domain and WD repeat-containing 1"/>
    <property type="match status" value="1"/>
</dbReference>
<dbReference type="InterPro" id="IPR020892">
    <property type="entry name" value="Cyclophilin-type_PPIase_CS"/>
</dbReference>
<evidence type="ECO:0000259" key="9">
    <source>
        <dbReference type="PROSITE" id="PS50072"/>
    </source>
</evidence>
<dbReference type="InterPro" id="IPR029000">
    <property type="entry name" value="Cyclophilin-like_dom_sf"/>
</dbReference>
<dbReference type="SMART" id="SM00320">
    <property type="entry name" value="WD40"/>
    <property type="match status" value="4"/>
</dbReference>
<dbReference type="GO" id="GO:0003755">
    <property type="term" value="F:peptidyl-prolyl cis-trans isomerase activity"/>
    <property type="evidence" value="ECO:0007669"/>
    <property type="project" value="UniProtKB-KW"/>
</dbReference>
<evidence type="ECO:0000256" key="8">
    <source>
        <dbReference type="SAM" id="MobiDB-lite"/>
    </source>
</evidence>
<dbReference type="Proteomes" id="UP000193218">
    <property type="component" value="Unassembled WGS sequence"/>
</dbReference>
<keyword evidence="4" id="KW-0853">WD repeat</keyword>
<name>A0A1Y1UQL7_9TREE</name>
<dbReference type="STRING" id="4999.A0A1Y1UQL7"/>
<evidence type="ECO:0000256" key="1">
    <source>
        <dbReference type="ARBA" id="ARBA00000971"/>
    </source>
</evidence>
<evidence type="ECO:0000256" key="3">
    <source>
        <dbReference type="ARBA" id="ARBA00013194"/>
    </source>
</evidence>
<dbReference type="InterPro" id="IPR015943">
    <property type="entry name" value="WD40/YVTN_repeat-like_dom_sf"/>
</dbReference>
<dbReference type="PANTHER" id="PTHR45625:SF4">
    <property type="entry name" value="PEPTIDYLPROLYL ISOMERASE DOMAIN AND WD REPEAT-CONTAINING PROTEIN 1"/>
    <property type="match status" value="1"/>
</dbReference>
<dbReference type="Pfam" id="PF00160">
    <property type="entry name" value="Pro_isomerase"/>
    <property type="match status" value="1"/>
</dbReference>
<evidence type="ECO:0000256" key="5">
    <source>
        <dbReference type="ARBA" id="ARBA00022737"/>
    </source>
</evidence>
<evidence type="ECO:0000256" key="7">
    <source>
        <dbReference type="ARBA" id="ARBA00023235"/>
    </source>
</evidence>
<sequence length="663" mass="73628">MAASDTSKLGKRAREGSHGADSPEDGQEAGPAVPEMPGADVEDSSDEEIGPMPSAGGDGVNESSNGKRKKKKRAVLPHERLYLDHLPDTDRYYKSFMHRDVVNYVAVTRTNFVITTSIDGHLKLWKKQDQGIEFVKHYRASLKAIVGVCASDDGKLFATVSEGGEGRVFDVVNFDMINIFKFTFVPKACCWIHEPGAGQTLLAVSDMASPTIRIYDGRGDGNPLYKLEKIHRAPVHLMVYNSRYDCVISADEAGFVEYWQPSEPWGLPSIPNLWQFKSQTDLFHFKKNKTIPTSLTFSPSGSHFACLALPSRAVHVFSFHSAKLKRTYDESLTAIQEMQQAGTAVYQLDDMDFGRRLAIERELERDGSGPGGALRTANAVWDESGNFLLYPTMLGIKVINTVTNKVARIIGKEESLRFLNLSLYQGAPSKKGVTTLAMAASANPLLQEKAVRDPHLICTAYKRQRFYMFARESEEPKSGERDVFNERPTREDQTMAVAPAEEKAALPTLCTIHTTEGDIKVKLYPNIAPKAVENFTTHAKNGKCYYNGLIFHRVIRKFMLQTGDPFGDGTGGESIWGGTFEDEISPDARFDRPYTLAMANAGPKTNGSQFFITTVPCPWLNDKHTIFGKATAGLDIIHNIENVSVDKNDKPWEEIKMMSISVE</sequence>
<keyword evidence="5" id="KW-0677">Repeat</keyword>
<dbReference type="PROSITE" id="PS00170">
    <property type="entry name" value="CSA_PPIASE_1"/>
    <property type="match status" value="1"/>
</dbReference>
<dbReference type="SUPFAM" id="SSF50978">
    <property type="entry name" value="WD40 repeat-like"/>
    <property type="match status" value="1"/>
</dbReference>
<dbReference type="GO" id="GO:0005634">
    <property type="term" value="C:nucleus"/>
    <property type="evidence" value="ECO:0007669"/>
    <property type="project" value="UniProtKB-ARBA"/>
</dbReference>
<dbReference type="EC" id="5.2.1.8" evidence="3"/>
<comment type="catalytic activity">
    <reaction evidence="1">
        <text>[protein]-peptidylproline (omega=180) = [protein]-peptidylproline (omega=0)</text>
        <dbReference type="Rhea" id="RHEA:16237"/>
        <dbReference type="Rhea" id="RHEA-COMP:10747"/>
        <dbReference type="Rhea" id="RHEA-COMP:10748"/>
        <dbReference type="ChEBI" id="CHEBI:83833"/>
        <dbReference type="ChEBI" id="CHEBI:83834"/>
        <dbReference type="EC" id="5.2.1.8"/>
    </reaction>
</comment>
<protein>
    <recommendedName>
        <fullName evidence="3">peptidylprolyl isomerase</fullName>
        <ecNumber evidence="3">5.2.1.8</ecNumber>
    </recommendedName>
</protein>
<dbReference type="InParanoid" id="A0A1Y1UQL7"/>
<feature type="compositionally biased region" description="Acidic residues" evidence="8">
    <location>
        <begin position="40"/>
        <end position="49"/>
    </location>
</feature>
<dbReference type="InterPro" id="IPR002130">
    <property type="entry name" value="Cyclophilin-type_PPIase_dom"/>
</dbReference>
<dbReference type="Gene3D" id="2.130.10.10">
    <property type="entry name" value="YVTN repeat-like/Quinoprotein amine dehydrogenase"/>
    <property type="match status" value="1"/>
</dbReference>
<dbReference type="AlphaFoldDB" id="A0A1Y1UQL7"/>
<evidence type="ECO:0000313" key="10">
    <source>
        <dbReference type="EMBL" id="ORX39736.1"/>
    </source>
</evidence>
<dbReference type="EMBL" id="NBSH01000002">
    <property type="protein sequence ID" value="ORX39736.1"/>
    <property type="molecule type" value="Genomic_DNA"/>
</dbReference>
<feature type="region of interest" description="Disordered" evidence="8">
    <location>
        <begin position="1"/>
        <end position="73"/>
    </location>
</feature>
<gene>
    <name evidence="10" type="ORF">BD324DRAFT_586782</name>
</gene>
<evidence type="ECO:0000313" key="11">
    <source>
        <dbReference type="Proteomes" id="UP000193218"/>
    </source>
</evidence>
<dbReference type="GeneID" id="33555556"/>
<comment type="similarity">
    <text evidence="2">Belongs to the cyclophilin-type PPIase family.</text>
</comment>
<accession>A0A1Y1UQL7</accession>
<dbReference type="CDD" id="cd01927">
    <property type="entry name" value="cyclophilin_WD40"/>
    <property type="match status" value="1"/>
</dbReference>
<dbReference type="FunCoup" id="A0A1Y1UQL7">
    <property type="interactions" value="737"/>
</dbReference>
<dbReference type="PROSITE" id="PS50072">
    <property type="entry name" value="CSA_PPIASE_2"/>
    <property type="match status" value="1"/>
</dbReference>
<dbReference type="InterPro" id="IPR001680">
    <property type="entry name" value="WD40_rpt"/>
</dbReference>
<dbReference type="Gene3D" id="2.40.100.10">
    <property type="entry name" value="Cyclophilin-like"/>
    <property type="match status" value="1"/>
</dbReference>
<evidence type="ECO:0000256" key="4">
    <source>
        <dbReference type="ARBA" id="ARBA00022574"/>
    </source>
</evidence>
<dbReference type="OrthoDB" id="10264753at2759"/>
<dbReference type="InterPro" id="IPR044666">
    <property type="entry name" value="Cyclophilin_A-like"/>
</dbReference>
<organism evidence="10 11">
    <name type="scientific">Kockovaella imperatae</name>
    <dbReference type="NCBI Taxonomy" id="4999"/>
    <lineage>
        <taxon>Eukaryota</taxon>
        <taxon>Fungi</taxon>
        <taxon>Dikarya</taxon>
        <taxon>Basidiomycota</taxon>
        <taxon>Agaricomycotina</taxon>
        <taxon>Tremellomycetes</taxon>
        <taxon>Tremellales</taxon>
        <taxon>Cuniculitremaceae</taxon>
        <taxon>Kockovaella</taxon>
    </lineage>
</organism>
<feature type="domain" description="PPIase cyclophilin-type" evidence="9">
    <location>
        <begin position="506"/>
        <end position="662"/>
    </location>
</feature>
<keyword evidence="6" id="KW-0697">Rotamase</keyword>